<dbReference type="InterPro" id="IPR042072">
    <property type="entry name" value="DsrC-like_C"/>
</dbReference>
<gene>
    <name evidence="4" type="ORF">DFR35_1746</name>
</gene>
<dbReference type="PIRSF" id="PIRSF006223">
    <property type="entry name" value="DsrC_TusE"/>
    <property type="match status" value="1"/>
</dbReference>
<dbReference type="OrthoDB" id="9786347at2"/>
<dbReference type="Gene3D" id="1.10.10.370">
    <property type="entry name" value="DsrC-like protein, C-terminal domain"/>
    <property type="match status" value="1"/>
</dbReference>
<accession>A0A497XDP2</accession>
<dbReference type="PANTHER" id="PTHR37010">
    <property type="entry name" value="SULFURTRANSFERASE TUSE"/>
    <property type="match status" value="1"/>
</dbReference>
<dbReference type="Proteomes" id="UP000268908">
    <property type="component" value="Unassembled WGS sequence"/>
</dbReference>
<dbReference type="InterPro" id="IPR007453">
    <property type="entry name" value="DsrC/TusE"/>
</dbReference>
<keyword evidence="5" id="KW-1185">Reference proteome</keyword>
<dbReference type="SUPFAM" id="SSF69721">
    <property type="entry name" value="DsrC, the gamma subunit of dissimilatory sulfite reductase"/>
    <property type="match status" value="1"/>
</dbReference>
<organism evidence="4 5">
    <name type="scientific">Sulfurisoma sediminicola</name>
    <dbReference type="NCBI Taxonomy" id="1381557"/>
    <lineage>
        <taxon>Bacteria</taxon>
        <taxon>Pseudomonadati</taxon>
        <taxon>Pseudomonadota</taxon>
        <taxon>Betaproteobacteria</taxon>
        <taxon>Nitrosomonadales</taxon>
        <taxon>Sterolibacteriaceae</taxon>
        <taxon>Sulfurisoma</taxon>
    </lineage>
</organism>
<evidence type="ECO:0000256" key="2">
    <source>
        <dbReference type="ARBA" id="ARBA00005718"/>
    </source>
</evidence>
<dbReference type="NCBIfam" id="TIGR03342">
    <property type="entry name" value="dsrC_tusE_dsvC"/>
    <property type="match status" value="1"/>
</dbReference>
<dbReference type="InterPro" id="IPR025526">
    <property type="entry name" value="DsrC-like_dom_sf"/>
</dbReference>
<evidence type="ECO:0000256" key="1">
    <source>
        <dbReference type="ARBA" id="ARBA00004496"/>
    </source>
</evidence>
<comment type="subcellular location">
    <subcellularLocation>
        <location evidence="1">Cytoplasm</location>
    </subcellularLocation>
</comment>
<dbReference type="GO" id="GO:0005737">
    <property type="term" value="C:cytoplasm"/>
    <property type="evidence" value="ECO:0007669"/>
    <property type="project" value="UniProtKB-SubCell"/>
</dbReference>
<protein>
    <submittedName>
        <fullName evidence="4">tRNA 2-thiouridine synthesizing protein E</fullName>
    </submittedName>
</protein>
<dbReference type="GO" id="GO:0002143">
    <property type="term" value="P:tRNA wobble position uridine thiolation"/>
    <property type="evidence" value="ECO:0007669"/>
    <property type="project" value="TreeGrafter"/>
</dbReference>
<dbReference type="GO" id="GO:0097163">
    <property type="term" value="F:sulfur carrier activity"/>
    <property type="evidence" value="ECO:0007669"/>
    <property type="project" value="TreeGrafter"/>
</dbReference>
<dbReference type="RefSeq" id="WP_121241649.1">
    <property type="nucleotide sequence ID" value="NZ_BHVV01000008.1"/>
</dbReference>
<dbReference type="Pfam" id="PF04358">
    <property type="entry name" value="DsrC"/>
    <property type="match status" value="1"/>
</dbReference>
<proteinExistence type="inferred from homology"/>
<dbReference type="AlphaFoldDB" id="A0A497XDP2"/>
<evidence type="ECO:0000313" key="5">
    <source>
        <dbReference type="Proteomes" id="UP000268908"/>
    </source>
</evidence>
<comment type="similarity">
    <text evidence="2">Belongs to the DsrC/TusE family.</text>
</comment>
<evidence type="ECO:0000313" key="4">
    <source>
        <dbReference type="EMBL" id="RLJ65090.1"/>
    </source>
</evidence>
<evidence type="ECO:0000256" key="3">
    <source>
        <dbReference type="ARBA" id="ARBA00022490"/>
    </source>
</evidence>
<reference evidence="4 5" key="1">
    <citation type="submission" date="2018-10" db="EMBL/GenBank/DDBJ databases">
        <title>Genomic Encyclopedia of Type Strains, Phase IV (KMG-IV): sequencing the most valuable type-strain genomes for metagenomic binning, comparative biology and taxonomic classification.</title>
        <authorList>
            <person name="Goeker M."/>
        </authorList>
    </citation>
    <scope>NUCLEOTIDE SEQUENCE [LARGE SCALE GENOMIC DNA]</scope>
    <source>
        <strain evidence="4 5">DSM 26916</strain>
    </source>
</reference>
<sequence length="121" mass="13827">MLDVNKYLSNQRLAETDPDGHMFDLAHWSPLVAARLAEQEGLTLDDDHWLVIFYLRQRFRDQGDAVSAGTLLRDLERKLFDHVDRRRLYELFPRGPIAQASRIAGLPLPKGTLDPSFGSSH</sequence>
<keyword evidence="3" id="KW-0963">Cytoplasm</keyword>
<dbReference type="Gene3D" id="3.30.1420.10">
    <property type="match status" value="1"/>
</dbReference>
<dbReference type="InterPro" id="IPR043163">
    <property type="entry name" value="DsrC-like_N"/>
</dbReference>
<dbReference type="EMBL" id="RCCI01000005">
    <property type="protein sequence ID" value="RLJ65090.1"/>
    <property type="molecule type" value="Genomic_DNA"/>
</dbReference>
<comment type="caution">
    <text evidence="4">The sequence shown here is derived from an EMBL/GenBank/DDBJ whole genome shotgun (WGS) entry which is preliminary data.</text>
</comment>
<dbReference type="PANTHER" id="PTHR37010:SF1">
    <property type="entry name" value="SULFURTRANSFERASE TUSE"/>
    <property type="match status" value="1"/>
</dbReference>
<name>A0A497XDP2_9PROT</name>